<accession>A0ABU9LN88</accession>
<keyword evidence="4" id="KW-1185">Reference proteome</keyword>
<keyword evidence="2" id="KW-0203">Cytokinin biosynthesis</keyword>
<comment type="caution">
    <text evidence="3">The sequence shown here is derived from an EMBL/GenBank/DDBJ whole genome shotgun (WGS) entry which is preliminary data.</text>
</comment>
<comment type="similarity">
    <text evidence="1 2">Belongs to the LOG family.</text>
</comment>
<sequence>MKSIAVFCGSRFGNNPVYEVYAKEVGTYLANAGIQLVYGGAKVGIMGTIADATLAAGGEVIGVMPKSLEEKEISHEGLTELHIVESMHERKKMMMDLADGFIVFPGGIGTMEEFFEVFTWNMIGILHKPCALLNVAGYYEGLIQMLKHMVDEGFLQQQTNQTLIVEETVEAVVEKMVEQSATLK</sequence>
<gene>
    <name evidence="3" type="ORF">AAF454_05400</name>
</gene>
<name>A0ABU9LN88_9BACL</name>
<dbReference type="InterPro" id="IPR005269">
    <property type="entry name" value="LOG"/>
</dbReference>
<dbReference type="RefSeq" id="WP_121176501.1">
    <property type="nucleotide sequence ID" value="NZ_CP147847.1"/>
</dbReference>
<proteinExistence type="inferred from homology"/>
<evidence type="ECO:0000313" key="3">
    <source>
        <dbReference type="EMBL" id="MEL5987846.1"/>
    </source>
</evidence>
<dbReference type="EMBL" id="JBCEWA010000003">
    <property type="protein sequence ID" value="MEL5987846.1"/>
    <property type="molecule type" value="Genomic_DNA"/>
</dbReference>
<dbReference type="Pfam" id="PF03641">
    <property type="entry name" value="Lysine_decarbox"/>
    <property type="match status" value="1"/>
</dbReference>
<dbReference type="NCBIfam" id="TIGR00730">
    <property type="entry name" value="Rossman fold protein, TIGR00730 family"/>
    <property type="match status" value="1"/>
</dbReference>
<evidence type="ECO:0000256" key="1">
    <source>
        <dbReference type="ARBA" id="ARBA00006763"/>
    </source>
</evidence>
<evidence type="ECO:0000256" key="2">
    <source>
        <dbReference type="RuleBase" id="RU363015"/>
    </source>
</evidence>
<reference evidence="3 4" key="1">
    <citation type="submission" date="2024-04" db="EMBL/GenBank/DDBJ databases">
        <authorList>
            <person name="Wu Y.S."/>
            <person name="Zhang L."/>
        </authorList>
    </citation>
    <scope>NUCLEOTIDE SEQUENCE [LARGE SCALE GENOMIC DNA]</scope>
    <source>
        <strain evidence="3 4">KG-01</strain>
    </source>
</reference>
<keyword evidence="2" id="KW-0378">Hydrolase</keyword>
<evidence type="ECO:0000313" key="4">
    <source>
        <dbReference type="Proteomes" id="UP001398420"/>
    </source>
</evidence>
<protein>
    <recommendedName>
        <fullName evidence="2">Cytokinin riboside 5'-monophosphate phosphoribohydrolase</fullName>
        <ecNumber evidence="2">3.2.2.n1</ecNumber>
    </recommendedName>
</protein>
<dbReference type="SUPFAM" id="SSF102405">
    <property type="entry name" value="MCP/YpsA-like"/>
    <property type="match status" value="1"/>
</dbReference>
<dbReference type="Gene3D" id="3.40.50.450">
    <property type="match status" value="1"/>
</dbReference>
<dbReference type="EC" id="3.2.2.n1" evidence="2"/>
<dbReference type="PANTHER" id="PTHR31223">
    <property type="entry name" value="LOG FAMILY PROTEIN YJL055W"/>
    <property type="match status" value="1"/>
</dbReference>
<organism evidence="3 4">
    <name type="scientific">Kurthia gibsonii</name>
    <dbReference type="NCBI Taxonomy" id="33946"/>
    <lineage>
        <taxon>Bacteria</taxon>
        <taxon>Bacillati</taxon>
        <taxon>Bacillota</taxon>
        <taxon>Bacilli</taxon>
        <taxon>Bacillales</taxon>
        <taxon>Caryophanaceae</taxon>
        <taxon>Kurthia</taxon>
    </lineage>
</organism>
<dbReference type="Proteomes" id="UP001398420">
    <property type="component" value="Unassembled WGS sequence"/>
</dbReference>
<dbReference type="PANTHER" id="PTHR31223:SF70">
    <property type="entry name" value="LOG FAMILY PROTEIN YJL055W"/>
    <property type="match status" value="1"/>
</dbReference>
<dbReference type="InterPro" id="IPR031100">
    <property type="entry name" value="LOG_fam"/>
</dbReference>